<dbReference type="InterPro" id="IPR029063">
    <property type="entry name" value="SAM-dependent_MTases_sf"/>
</dbReference>
<protein>
    <submittedName>
        <fullName evidence="2">SAM-dependent methyltransferase</fullName>
    </submittedName>
</protein>
<dbReference type="RefSeq" id="WP_045381544.1">
    <property type="nucleotide sequence ID" value="NZ_BBKA01000078.1"/>
</dbReference>
<evidence type="ECO:0000313" key="3">
    <source>
        <dbReference type="Proteomes" id="UP000193487"/>
    </source>
</evidence>
<keyword evidence="3" id="KW-1185">Reference proteome</keyword>
<dbReference type="OrthoDB" id="9071885at2"/>
<dbReference type="PANTHER" id="PTHR43861">
    <property type="entry name" value="TRANS-ACONITATE 2-METHYLTRANSFERASE-RELATED"/>
    <property type="match status" value="1"/>
</dbReference>
<dbReference type="EMBL" id="LQPE01000127">
    <property type="protein sequence ID" value="ORW02958.1"/>
    <property type="molecule type" value="Genomic_DNA"/>
</dbReference>
<dbReference type="Gene3D" id="3.40.50.150">
    <property type="entry name" value="Vaccinia Virus protein VP39"/>
    <property type="match status" value="1"/>
</dbReference>
<keyword evidence="1 2" id="KW-0808">Transferase</keyword>
<gene>
    <name evidence="2" type="ORF">AWC14_05920</name>
</gene>
<dbReference type="Proteomes" id="UP000193487">
    <property type="component" value="Unassembled WGS sequence"/>
</dbReference>
<reference evidence="2 3" key="1">
    <citation type="submission" date="2016-01" db="EMBL/GenBank/DDBJ databases">
        <title>The new phylogeny of the genus Mycobacterium.</title>
        <authorList>
            <person name="Tarcisio F."/>
            <person name="Conor M."/>
            <person name="Antonella G."/>
            <person name="Elisabetta G."/>
            <person name="Giulia F.S."/>
            <person name="Sara T."/>
            <person name="Anna F."/>
            <person name="Clotilde B."/>
            <person name="Roberto B."/>
            <person name="Veronica D.S."/>
            <person name="Fabio R."/>
            <person name="Monica P."/>
            <person name="Olivier J."/>
            <person name="Enrico T."/>
            <person name="Nicola S."/>
        </authorList>
    </citation>
    <scope>NUCLEOTIDE SEQUENCE [LARGE SCALE GENOMIC DNA]</scope>
    <source>
        <strain evidence="2 3">DSM 45166</strain>
    </source>
</reference>
<dbReference type="GO" id="GO:0008168">
    <property type="term" value="F:methyltransferase activity"/>
    <property type="evidence" value="ECO:0007669"/>
    <property type="project" value="UniProtKB-KW"/>
</dbReference>
<accession>A0A1X1XVS1</accession>
<proteinExistence type="predicted"/>
<name>A0A1X1XVS1_9MYCO</name>
<evidence type="ECO:0000256" key="1">
    <source>
        <dbReference type="ARBA" id="ARBA00022679"/>
    </source>
</evidence>
<dbReference type="Pfam" id="PF13489">
    <property type="entry name" value="Methyltransf_23"/>
    <property type="match status" value="1"/>
</dbReference>
<evidence type="ECO:0000313" key="2">
    <source>
        <dbReference type="EMBL" id="ORW02958.1"/>
    </source>
</evidence>
<dbReference type="AlphaFoldDB" id="A0A1X1XVS1"/>
<keyword evidence="2" id="KW-0489">Methyltransferase</keyword>
<dbReference type="GO" id="GO:0032259">
    <property type="term" value="P:methylation"/>
    <property type="evidence" value="ECO:0007669"/>
    <property type="project" value="UniProtKB-KW"/>
</dbReference>
<dbReference type="CDD" id="cd02440">
    <property type="entry name" value="AdoMet_MTases"/>
    <property type="match status" value="1"/>
</dbReference>
<organism evidence="2 3">
    <name type="scientific">Mycobacterium kyorinense</name>
    <dbReference type="NCBI Taxonomy" id="487514"/>
    <lineage>
        <taxon>Bacteria</taxon>
        <taxon>Bacillati</taxon>
        <taxon>Actinomycetota</taxon>
        <taxon>Actinomycetes</taxon>
        <taxon>Mycobacteriales</taxon>
        <taxon>Mycobacteriaceae</taxon>
        <taxon>Mycobacterium</taxon>
    </lineage>
</organism>
<comment type="caution">
    <text evidence="2">The sequence shown here is derived from an EMBL/GenBank/DDBJ whole genome shotgun (WGS) entry which is preliminary data.</text>
</comment>
<sequence length="308" mass="34960">MEPRGQALIARYKAVYSIPDEAAITEQMILAHWDLERQLTQDLLSSTAQDRWETFDRSYTRLYSELEWLNRFAGESATSAASNHAQHRKWHAAIGAPPLAVYEIGSGKGELVTYLARHGFSCRATEITRERGEKHSDADTPNLSWGVSDGVHIDDFEAAAGYDVAISDQVLEHLHPEDLEAHLRGALRILKPGGRYIFRTPHRFSGPHDVSQVFNCDKPLGMHLKEYTHREILTALRSAGFTRAYYPFIPTRHTRVNKRVGQAYLQILLVVEHVLSWIPDHRIRRVGARLLGKLRLFGHNVSLTAEKP</sequence>
<dbReference type="SUPFAM" id="SSF53335">
    <property type="entry name" value="S-adenosyl-L-methionine-dependent methyltransferases"/>
    <property type="match status" value="1"/>
</dbReference>
<dbReference type="PANTHER" id="PTHR43861:SF3">
    <property type="entry name" value="PUTATIVE (AFU_ORTHOLOGUE AFUA_2G14390)-RELATED"/>
    <property type="match status" value="1"/>
</dbReference>